<dbReference type="RefSeq" id="WP_286679246.1">
    <property type="nucleotide sequence ID" value="NZ_MNXI01000139.1"/>
</dbReference>
<evidence type="ECO:0000313" key="1">
    <source>
        <dbReference type="EMBL" id="PIZ38847.1"/>
    </source>
</evidence>
<reference evidence="2" key="1">
    <citation type="submission" date="2017-09" db="EMBL/GenBank/DDBJ databases">
        <title>Depth-based differentiation of microbial function through sediment-hosted aquifers and enrichment of novel symbionts in the deep terrestrial subsurface.</title>
        <authorList>
            <person name="Probst A.J."/>
            <person name="Ladd B."/>
            <person name="Jarett J.K."/>
            <person name="Geller-Mcgrath D.E."/>
            <person name="Sieber C.M.K."/>
            <person name="Emerson J.B."/>
            <person name="Anantharaman K."/>
            <person name="Thomas B.C."/>
            <person name="Malmstrom R."/>
            <person name="Stieglmeier M."/>
            <person name="Klingl A."/>
            <person name="Woyke T."/>
            <person name="Ryan C.M."/>
            <person name="Banfield J.F."/>
        </authorList>
    </citation>
    <scope>NUCLEOTIDE SEQUENCE [LARGE SCALE GENOMIC DNA]</scope>
</reference>
<accession>A0A2M7T7W7</accession>
<dbReference type="Pfam" id="PF02620">
    <property type="entry name" value="YceD"/>
    <property type="match status" value="1"/>
</dbReference>
<dbReference type="EMBL" id="PFNG01000136">
    <property type="protein sequence ID" value="PIZ38847.1"/>
    <property type="molecule type" value="Genomic_DNA"/>
</dbReference>
<name>A0A2M7T7W7_9ACTN</name>
<dbReference type="Proteomes" id="UP000230956">
    <property type="component" value="Unassembled WGS sequence"/>
</dbReference>
<dbReference type="PANTHER" id="PTHR34374">
    <property type="entry name" value="LARGE RIBOSOMAL RNA SUBUNIT ACCUMULATION PROTEIN YCED HOMOLOG 1, CHLOROPLASTIC"/>
    <property type="match status" value="1"/>
</dbReference>
<gene>
    <name evidence="1" type="ORF">COY37_05720</name>
</gene>
<dbReference type="PANTHER" id="PTHR34374:SF1">
    <property type="entry name" value="LARGE RIBOSOMAL RNA SUBUNIT ACCUMULATION PROTEIN YCED HOMOLOG 1, CHLOROPLASTIC"/>
    <property type="match status" value="1"/>
</dbReference>
<dbReference type="AlphaFoldDB" id="A0A2M7T7W7"/>
<evidence type="ECO:0008006" key="3">
    <source>
        <dbReference type="Google" id="ProtNLM"/>
    </source>
</evidence>
<organism evidence="1 2">
    <name type="scientific">Candidatus Aquicultor secundus</name>
    <dbReference type="NCBI Taxonomy" id="1973895"/>
    <lineage>
        <taxon>Bacteria</taxon>
        <taxon>Bacillati</taxon>
        <taxon>Actinomycetota</taxon>
        <taxon>Candidatus Aquicultoria</taxon>
        <taxon>Candidatus Aquicultorales</taxon>
        <taxon>Candidatus Aquicultoraceae</taxon>
        <taxon>Candidatus Aquicultor</taxon>
    </lineage>
</organism>
<protein>
    <recommendedName>
        <fullName evidence="3">DUF177 domain-containing protein</fullName>
    </recommendedName>
</protein>
<dbReference type="InterPro" id="IPR003772">
    <property type="entry name" value="YceD"/>
</dbReference>
<sequence length="171" mass="19283">MNKAVIDVRDIIDDIGAEEEFSFEEKFSPIKTETTNIEFVEPVKFDIKAQNTGSGIRIKGHIRSALKLVCSRCLNEFSFPVDWAIDEIFYKPPAPEEEAYTMKDSTIDLGLPTDEEFVLAIPMKPLCKEACGGICPICGEPITGKHKPHEEVKIDARLEVLKKLLEDQEQK</sequence>
<evidence type="ECO:0000313" key="2">
    <source>
        <dbReference type="Proteomes" id="UP000230956"/>
    </source>
</evidence>
<proteinExistence type="predicted"/>
<comment type="caution">
    <text evidence="1">The sequence shown here is derived from an EMBL/GenBank/DDBJ whole genome shotgun (WGS) entry which is preliminary data.</text>
</comment>